<protein>
    <submittedName>
        <fullName evidence="3">Recombinase family protein</fullName>
    </submittedName>
</protein>
<dbReference type="RefSeq" id="WP_318597632.1">
    <property type="nucleotide sequence ID" value="NZ_JAWSTH010000030.1"/>
</dbReference>
<reference evidence="3 4" key="2">
    <citation type="submission" date="2023-10" db="EMBL/GenBank/DDBJ databases">
        <authorList>
            <person name="Han X.F."/>
        </authorList>
    </citation>
    <scope>NUCLEOTIDE SEQUENCE [LARGE SCALE GENOMIC DNA]</scope>
    <source>
        <strain evidence="3 4">KCTC 39840</strain>
    </source>
</reference>
<dbReference type="PROSITE" id="PS51736">
    <property type="entry name" value="RECOMBINASES_3"/>
    <property type="match status" value="1"/>
</dbReference>
<reference evidence="4" key="1">
    <citation type="submission" date="2023-07" db="EMBL/GenBank/DDBJ databases">
        <title>Conexibacter stalactiti sp. nov., isolated from stalactites in a lava cave and emended description of the genus Conexibacter.</title>
        <authorList>
            <person name="Lee S.D."/>
        </authorList>
    </citation>
    <scope>NUCLEOTIDE SEQUENCE [LARGE SCALE GENOMIC DNA]</scope>
    <source>
        <strain evidence="4">KCTC 39840</strain>
    </source>
</reference>
<dbReference type="InterPro" id="IPR036162">
    <property type="entry name" value="Resolvase-like_N_sf"/>
</dbReference>
<dbReference type="Gene3D" id="3.90.1750.20">
    <property type="entry name" value="Putative Large Serine Recombinase, Chain B, Domain 2"/>
    <property type="match status" value="1"/>
</dbReference>
<dbReference type="InterPro" id="IPR050639">
    <property type="entry name" value="SSR_resolvase"/>
</dbReference>
<name>A0ABU4HTA7_9ACTN</name>
<organism evidence="3 4">
    <name type="scientific">Conexibacter stalactiti</name>
    <dbReference type="NCBI Taxonomy" id="1940611"/>
    <lineage>
        <taxon>Bacteria</taxon>
        <taxon>Bacillati</taxon>
        <taxon>Actinomycetota</taxon>
        <taxon>Thermoleophilia</taxon>
        <taxon>Solirubrobacterales</taxon>
        <taxon>Conexibacteraceae</taxon>
        <taxon>Conexibacter</taxon>
    </lineage>
</organism>
<proteinExistence type="predicted"/>
<evidence type="ECO:0000259" key="1">
    <source>
        <dbReference type="PROSITE" id="PS51736"/>
    </source>
</evidence>
<dbReference type="Pfam" id="PF07508">
    <property type="entry name" value="Recombinase"/>
    <property type="match status" value="1"/>
</dbReference>
<accession>A0ABU4HTA7</accession>
<evidence type="ECO:0000313" key="4">
    <source>
        <dbReference type="Proteomes" id="UP001284601"/>
    </source>
</evidence>
<dbReference type="Gene3D" id="3.40.50.1390">
    <property type="entry name" value="Resolvase, N-terminal catalytic domain"/>
    <property type="match status" value="1"/>
</dbReference>
<dbReference type="InterPro" id="IPR025827">
    <property type="entry name" value="Zn_ribbon_recom_dom"/>
</dbReference>
<feature type="domain" description="Resolvase/invertase-type recombinase catalytic" evidence="1">
    <location>
        <begin position="44"/>
        <end position="194"/>
    </location>
</feature>
<dbReference type="CDD" id="cd00338">
    <property type="entry name" value="Ser_Recombinase"/>
    <property type="match status" value="1"/>
</dbReference>
<feature type="domain" description="Recombinase" evidence="2">
    <location>
        <begin position="201"/>
        <end position="311"/>
    </location>
</feature>
<dbReference type="Pfam" id="PF00239">
    <property type="entry name" value="Resolvase"/>
    <property type="match status" value="1"/>
</dbReference>
<keyword evidence="4" id="KW-1185">Reference proteome</keyword>
<dbReference type="Proteomes" id="UP001284601">
    <property type="component" value="Unassembled WGS sequence"/>
</dbReference>
<dbReference type="EMBL" id="JAWSTH010000030">
    <property type="protein sequence ID" value="MDW5595294.1"/>
    <property type="molecule type" value="Genomic_DNA"/>
</dbReference>
<comment type="caution">
    <text evidence="3">The sequence shown here is derived from an EMBL/GenBank/DDBJ whole genome shotgun (WGS) entry which is preliminary data.</text>
</comment>
<dbReference type="SUPFAM" id="SSF53041">
    <property type="entry name" value="Resolvase-like"/>
    <property type="match status" value="1"/>
</dbReference>
<dbReference type="Pfam" id="PF13408">
    <property type="entry name" value="Zn_ribbon_recom"/>
    <property type="match status" value="1"/>
</dbReference>
<dbReference type="PROSITE" id="PS51737">
    <property type="entry name" value="RECOMBINASE_DNA_BIND"/>
    <property type="match status" value="1"/>
</dbReference>
<dbReference type="SMART" id="SM00857">
    <property type="entry name" value="Resolvase"/>
    <property type="match status" value="1"/>
</dbReference>
<dbReference type="InterPro" id="IPR038109">
    <property type="entry name" value="DNA_bind_recomb_sf"/>
</dbReference>
<dbReference type="InterPro" id="IPR011109">
    <property type="entry name" value="DNA_bind_recombinase_dom"/>
</dbReference>
<gene>
    <name evidence="3" type="ORF">R7226_13170</name>
</gene>
<dbReference type="InterPro" id="IPR006119">
    <property type="entry name" value="Resolv_N"/>
</dbReference>
<evidence type="ECO:0000259" key="2">
    <source>
        <dbReference type="PROSITE" id="PS51737"/>
    </source>
</evidence>
<sequence>MIASARKPAEDHGAGSSLDDQREAITTFAAENGLGLVEVPKALRAVAYVRESTEEQGEGFSPGAQREAIKRFAAENGLDLVEEYVDFHSGWRKTDGRRDFHRLMADAAEKRFDVVLVFHTSRFARNQVEARKYKQLLRDKLGIKVFSVTQPMGDDHSDPSSFLAESIHEMFDEYYSVSLSFWTRSGLREKARQGYLTGSLPWGYVRDGESGDVVLDPDRAPLVLGIFERYSTGDESDRTIAEWLNAKGATTARGRRFQADTVREMLVNASYCGYVTGLRDQSREIRGRHEPIVPEELFDRVQQIRSWRSRVVGSTGRPSEDYLLRKLLYCERCNGRMQGTRGSRAQLRRYQCGTRRRGGGCDQAIVKAEPLEGQLVEWLRDFRPDSDLRQLVIDAIQAEARARAGDQPDRRRELLAQLERLQDLYVMGDLTRGQYTMRRQALEQEVERIGPPVDPDLDRAEKLLDEFAGFWEVEQQPAERRRLLGQLFDRIWQDDGVIVADRPRAVLRHCRGHPGDQRNA</sequence>
<evidence type="ECO:0000313" key="3">
    <source>
        <dbReference type="EMBL" id="MDW5595294.1"/>
    </source>
</evidence>
<dbReference type="PANTHER" id="PTHR30461:SF23">
    <property type="entry name" value="DNA RECOMBINASE-RELATED"/>
    <property type="match status" value="1"/>
</dbReference>
<dbReference type="PANTHER" id="PTHR30461">
    <property type="entry name" value="DNA-INVERTASE FROM LAMBDOID PROPHAGE"/>
    <property type="match status" value="1"/>
</dbReference>